<protein>
    <submittedName>
        <fullName evidence="1">Uncharacterized protein</fullName>
    </submittedName>
</protein>
<dbReference type="EMBL" id="CM037151">
    <property type="protein sequence ID" value="KAH7843930.1"/>
    <property type="molecule type" value="Genomic_DNA"/>
</dbReference>
<gene>
    <name evidence="1" type="ORF">Vadar_022513</name>
</gene>
<proteinExistence type="predicted"/>
<dbReference type="Proteomes" id="UP000828048">
    <property type="component" value="Chromosome 1"/>
</dbReference>
<reference evidence="1 2" key="1">
    <citation type="journal article" date="2021" name="Hortic Res">
        <title>High-quality reference genome and annotation aids understanding of berry development for evergreen blueberry (Vaccinium darrowii).</title>
        <authorList>
            <person name="Yu J."/>
            <person name="Hulse-Kemp A.M."/>
            <person name="Babiker E."/>
            <person name="Staton M."/>
        </authorList>
    </citation>
    <scope>NUCLEOTIDE SEQUENCE [LARGE SCALE GENOMIC DNA]</scope>
    <source>
        <strain evidence="2">cv. NJ 8807/NJ 8810</strain>
        <tissue evidence="1">Young leaf</tissue>
    </source>
</reference>
<keyword evidence="2" id="KW-1185">Reference proteome</keyword>
<name>A0ACB7XTR6_9ERIC</name>
<comment type="caution">
    <text evidence="1">The sequence shown here is derived from an EMBL/GenBank/DDBJ whole genome shotgun (WGS) entry which is preliminary data.</text>
</comment>
<organism evidence="1 2">
    <name type="scientific">Vaccinium darrowii</name>
    <dbReference type="NCBI Taxonomy" id="229202"/>
    <lineage>
        <taxon>Eukaryota</taxon>
        <taxon>Viridiplantae</taxon>
        <taxon>Streptophyta</taxon>
        <taxon>Embryophyta</taxon>
        <taxon>Tracheophyta</taxon>
        <taxon>Spermatophyta</taxon>
        <taxon>Magnoliopsida</taxon>
        <taxon>eudicotyledons</taxon>
        <taxon>Gunneridae</taxon>
        <taxon>Pentapetalae</taxon>
        <taxon>asterids</taxon>
        <taxon>Ericales</taxon>
        <taxon>Ericaceae</taxon>
        <taxon>Vaccinioideae</taxon>
        <taxon>Vaccinieae</taxon>
        <taxon>Vaccinium</taxon>
    </lineage>
</organism>
<evidence type="ECO:0000313" key="2">
    <source>
        <dbReference type="Proteomes" id="UP000828048"/>
    </source>
</evidence>
<sequence>MGSSSGCSTPVIDLQNLFPSQSHKLIEACEQWGCFRLINHSIPVTLMAEMKSVVGSLLDLPPEIKRRNTGVFAGSGYVAPTKINPLYESLGLYDIGSPEAVLEFCNQLDASPQQRDTILRYSQAVNNLAMELGSKIAESMGLCGDPFMGWPCQFRINKYSFTPESVGSSGVQIHTDSGFLTILQDDENVGGLEVMDKKSGEFVPVDPMPGTLLVNLGDLATVWSNGRFYNVKHRVQCKEATTRLSIALLMLGPKEAVVEAPPELVDTEHPRLYDPVLFEDYRKLRLSTGMRAGEALSLLSPSKE</sequence>
<accession>A0ACB7XTR6</accession>
<evidence type="ECO:0000313" key="1">
    <source>
        <dbReference type="EMBL" id="KAH7843930.1"/>
    </source>
</evidence>